<gene>
    <name evidence="7" type="ORF">PSEUBRA_SCAF15g05608</name>
</gene>
<dbReference type="CDD" id="cd12411">
    <property type="entry name" value="RRM_ist3_like"/>
    <property type="match status" value="1"/>
</dbReference>
<dbReference type="SUPFAM" id="SSF54928">
    <property type="entry name" value="RNA-binding domain, RBD"/>
    <property type="match status" value="1"/>
</dbReference>
<protein>
    <recommendedName>
        <fullName evidence="6">RRM domain-containing protein</fullName>
    </recommendedName>
</protein>
<dbReference type="InterPro" id="IPR045844">
    <property type="entry name" value="RRM_Ist3-like"/>
</dbReference>
<dbReference type="InterPro" id="IPR035979">
    <property type="entry name" value="RBD_domain_sf"/>
</dbReference>
<sequence length="443" mass="46954">MNVVREITRINQTELDIAINNPSASWHEQYKDSAYIFIGGLPYDLTEGDVIAIFSQYGEVVDVNLPRANPNAGEKNDDRRDGASTSQPKPVGKGKHRGFGFLMYEDQRSTVLAVDNLNGAQVLGRTLRVDHVASYKQPKVTDDEGNRVDAESKSLNAAPPQLGVGAAATMSDKPVVLLTGASRGLGLAILKLLLSGSTSASAAFPASRVVTISRSLPEELSSLQAQHSSDLVCVQGDVTSSDVNADAVSKAVSKFGRLDSVVLNAGVVSTQRLADLSPKDFADMLNVNTVSLITTLTASLPELRKSKLGTVVFVSSGAATGNIAGWTAYNASKAAMNAIARTLANEEEGIAAFAVRPGVVDTDMQTLLRGAGKDAMKPQEVERFVTLHKEGKLLRPEQPAFSIAALATKGTRDEPKGKDGKGLGGQGAFVTWNEDVLEGYKNE</sequence>
<dbReference type="InterPro" id="IPR051847">
    <property type="entry name" value="RNA_proc/Spliceosome_comp"/>
</dbReference>
<dbReference type="eggNOG" id="KOG0126">
    <property type="taxonomic scope" value="Eukaryota"/>
</dbReference>
<dbReference type="PROSITE" id="PS00061">
    <property type="entry name" value="ADH_SHORT"/>
    <property type="match status" value="1"/>
</dbReference>
<organism evidence="7 8">
    <name type="scientific">Kalmanozyma brasiliensis (strain GHG001)</name>
    <name type="common">Yeast</name>
    <name type="synonym">Pseudozyma brasiliensis</name>
    <dbReference type="NCBI Taxonomy" id="1365824"/>
    <lineage>
        <taxon>Eukaryota</taxon>
        <taxon>Fungi</taxon>
        <taxon>Dikarya</taxon>
        <taxon>Basidiomycota</taxon>
        <taxon>Ustilaginomycotina</taxon>
        <taxon>Ustilaginomycetes</taxon>
        <taxon>Ustilaginales</taxon>
        <taxon>Ustilaginaceae</taxon>
        <taxon>Kalmanozyma</taxon>
    </lineage>
</organism>
<dbReference type="SMART" id="SM00360">
    <property type="entry name" value="RRM"/>
    <property type="match status" value="1"/>
</dbReference>
<keyword evidence="8" id="KW-1185">Reference proteome</keyword>
<dbReference type="PANTHER" id="PTHR45880:SF1">
    <property type="entry name" value="RNA-BINDING MOTIF PROTEIN, X-LINKED 2"/>
    <property type="match status" value="1"/>
</dbReference>
<reference evidence="8" key="1">
    <citation type="journal article" date="2013" name="Genome Announc.">
        <title>Draft genome sequence of Pseudozyma brasiliensis sp. nov. strain GHG001, a high producer of endo-1,4-xylanase isolated from an insect pest of sugarcane.</title>
        <authorList>
            <person name="Oliveira J.V.D.C."/>
            <person name="dos Santos R.A.C."/>
            <person name="Borges T.A."/>
            <person name="Riano-Pachon D.M."/>
            <person name="Goldman G.H."/>
        </authorList>
    </citation>
    <scope>NUCLEOTIDE SEQUENCE [LARGE SCALE GENOMIC DNA]</scope>
    <source>
        <strain evidence="8">GHG001</strain>
    </source>
</reference>
<dbReference type="GO" id="GO:0003723">
    <property type="term" value="F:RNA binding"/>
    <property type="evidence" value="ECO:0007669"/>
    <property type="project" value="UniProtKB-UniRule"/>
</dbReference>
<dbReference type="eggNOG" id="KOG1204">
    <property type="taxonomic scope" value="Eukaryota"/>
</dbReference>
<evidence type="ECO:0000256" key="3">
    <source>
        <dbReference type="PROSITE-ProRule" id="PRU00176"/>
    </source>
</evidence>
<dbReference type="STRING" id="1365824.V5EY54"/>
<dbReference type="Gene3D" id="3.40.50.720">
    <property type="entry name" value="NAD(P)-binding Rossmann-like Domain"/>
    <property type="match status" value="1"/>
</dbReference>
<dbReference type="OrthoDB" id="9876299at2759"/>
<dbReference type="GO" id="GO:0071011">
    <property type="term" value="C:precatalytic spliceosome"/>
    <property type="evidence" value="ECO:0007669"/>
    <property type="project" value="TreeGrafter"/>
</dbReference>
<dbReference type="InterPro" id="IPR020904">
    <property type="entry name" value="Sc_DH/Rdtase_CS"/>
</dbReference>
<dbReference type="AlphaFoldDB" id="V5EY54"/>
<dbReference type="Proteomes" id="UP000019377">
    <property type="component" value="Unassembled WGS sequence"/>
</dbReference>
<dbReference type="GO" id="GO:0071013">
    <property type="term" value="C:catalytic step 2 spliceosome"/>
    <property type="evidence" value="ECO:0007669"/>
    <property type="project" value="TreeGrafter"/>
</dbReference>
<feature type="region of interest" description="Disordered" evidence="5">
    <location>
        <begin position="408"/>
        <end position="427"/>
    </location>
</feature>
<evidence type="ECO:0000256" key="2">
    <source>
        <dbReference type="ARBA" id="ARBA00022884"/>
    </source>
</evidence>
<proteinExistence type="inferred from homology"/>
<dbReference type="GO" id="GO:0005686">
    <property type="term" value="C:U2 snRNP"/>
    <property type="evidence" value="ECO:0007669"/>
    <property type="project" value="TreeGrafter"/>
</dbReference>
<evidence type="ECO:0000256" key="1">
    <source>
        <dbReference type="ARBA" id="ARBA00022857"/>
    </source>
</evidence>
<dbReference type="InterPro" id="IPR057326">
    <property type="entry name" value="KR_dom"/>
</dbReference>
<feature type="region of interest" description="Disordered" evidence="5">
    <location>
        <begin position="68"/>
        <end position="96"/>
    </location>
</feature>
<dbReference type="SUPFAM" id="SSF51735">
    <property type="entry name" value="NAD(P)-binding Rossmann-fold domains"/>
    <property type="match status" value="1"/>
</dbReference>
<dbReference type="PRINTS" id="PR00081">
    <property type="entry name" value="GDHRDH"/>
</dbReference>
<dbReference type="FunFam" id="3.30.70.330:FF:000609">
    <property type="entry name" value="U2 snRNP component IST3"/>
    <property type="match status" value="1"/>
</dbReference>
<dbReference type="Gene3D" id="3.30.70.330">
    <property type="match status" value="1"/>
</dbReference>
<dbReference type="GeneID" id="27417483"/>
<keyword evidence="1" id="KW-0521">NADP</keyword>
<dbReference type="PANTHER" id="PTHR45880">
    <property type="entry name" value="RNA-BINDING MOTIF PROTEIN, X-LINKED 2"/>
    <property type="match status" value="1"/>
</dbReference>
<dbReference type="InterPro" id="IPR036291">
    <property type="entry name" value="NAD(P)-bd_dom_sf"/>
</dbReference>
<dbReference type="PROSITE" id="PS50102">
    <property type="entry name" value="RRM"/>
    <property type="match status" value="1"/>
</dbReference>
<accession>V5EY54</accession>
<dbReference type="InterPro" id="IPR002347">
    <property type="entry name" value="SDR_fam"/>
</dbReference>
<dbReference type="EMBL" id="KI545857">
    <property type="protein sequence ID" value="EST08593.1"/>
    <property type="molecule type" value="Genomic_DNA"/>
</dbReference>
<dbReference type="PRINTS" id="PR00080">
    <property type="entry name" value="SDRFAMILY"/>
</dbReference>
<dbReference type="Pfam" id="PF00106">
    <property type="entry name" value="adh_short"/>
    <property type="match status" value="1"/>
</dbReference>
<name>V5EY54_KALBG</name>
<dbReference type="SMART" id="SM00822">
    <property type="entry name" value="PKS_KR"/>
    <property type="match status" value="1"/>
</dbReference>
<feature type="domain" description="RRM" evidence="6">
    <location>
        <begin position="34"/>
        <end position="134"/>
    </location>
</feature>
<dbReference type="Pfam" id="PF16367">
    <property type="entry name" value="RRM_7"/>
    <property type="match status" value="1"/>
</dbReference>
<evidence type="ECO:0000256" key="5">
    <source>
        <dbReference type="SAM" id="MobiDB-lite"/>
    </source>
</evidence>
<dbReference type="GO" id="GO:0000398">
    <property type="term" value="P:mRNA splicing, via spliceosome"/>
    <property type="evidence" value="ECO:0007669"/>
    <property type="project" value="InterPro"/>
</dbReference>
<feature type="compositionally biased region" description="Basic and acidic residues" evidence="5">
    <location>
        <begin position="410"/>
        <end position="421"/>
    </location>
</feature>
<evidence type="ECO:0000259" key="6">
    <source>
        <dbReference type="PROSITE" id="PS50102"/>
    </source>
</evidence>
<evidence type="ECO:0000313" key="8">
    <source>
        <dbReference type="Proteomes" id="UP000019377"/>
    </source>
</evidence>
<keyword evidence="2 3" id="KW-0694">RNA-binding</keyword>
<dbReference type="HOGENOM" id="CLU_618370_0_0_1"/>
<evidence type="ECO:0000256" key="4">
    <source>
        <dbReference type="RuleBase" id="RU000363"/>
    </source>
</evidence>
<comment type="similarity">
    <text evidence="4">Belongs to the short-chain dehydrogenases/reductases (SDR) family.</text>
</comment>
<evidence type="ECO:0000313" key="7">
    <source>
        <dbReference type="EMBL" id="EST08593.1"/>
    </source>
</evidence>
<dbReference type="InterPro" id="IPR012677">
    <property type="entry name" value="Nucleotide-bd_a/b_plait_sf"/>
</dbReference>
<dbReference type="InterPro" id="IPR000504">
    <property type="entry name" value="RRM_dom"/>
</dbReference>